<organism evidence="4 5">
    <name type="scientific">Pseudodonghicola xiamenensis</name>
    <dbReference type="NCBI Taxonomy" id="337702"/>
    <lineage>
        <taxon>Bacteria</taxon>
        <taxon>Pseudomonadati</taxon>
        <taxon>Pseudomonadota</taxon>
        <taxon>Alphaproteobacteria</taxon>
        <taxon>Rhodobacterales</taxon>
        <taxon>Paracoccaceae</taxon>
        <taxon>Pseudodonghicola</taxon>
    </lineage>
</organism>
<gene>
    <name evidence="4" type="ORF">GCM10010961_36510</name>
</gene>
<dbReference type="InterPro" id="IPR036714">
    <property type="entry name" value="SDH_sf"/>
</dbReference>
<dbReference type="PANTHER" id="PTHR12469">
    <property type="entry name" value="PROTEIN EMI5 HOMOLOG, MITOCHONDRIAL"/>
    <property type="match status" value="1"/>
</dbReference>
<dbReference type="Pfam" id="PF03937">
    <property type="entry name" value="Sdh5"/>
    <property type="match status" value="1"/>
</dbReference>
<proteinExistence type="inferred from homology"/>
<accession>A0A8J3ME06</accession>
<dbReference type="SUPFAM" id="SSF109910">
    <property type="entry name" value="YgfY-like"/>
    <property type="match status" value="1"/>
</dbReference>
<comment type="similarity">
    <text evidence="1">Belongs to the SdhE FAD assembly factor family.</text>
</comment>
<protein>
    <recommendedName>
        <fullName evidence="2">FAD assembly factor SdhE</fullName>
    </recommendedName>
</protein>
<dbReference type="Gene3D" id="1.10.150.250">
    <property type="entry name" value="Flavinator of succinate dehydrogenase"/>
    <property type="match status" value="1"/>
</dbReference>
<dbReference type="InterPro" id="IPR005631">
    <property type="entry name" value="SDH"/>
</dbReference>
<reference evidence="4" key="1">
    <citation type="journal article" date="2014" name="Int. J. Syst. Evol. Microbiol.">
        <title>Complete genome sequence of Corynebacterium casei LMG S-19264T (=DSM 44701T), isolated from a smear-ripened cheese.</title>
        <authorList>
            <consortium name="US DOE Joint Genome Institute (JGI-PGF)"/>
            <person name="Walter F."/>
            <person name="Albersmeier A."/>
            <person name="Kalinowski J."/>
            <person name="Ruckert C."/>
        </authorList>
    </citation>
    <scope>NUCLEOTIDE SEQUENCE</scope>
    <source>
        <strain evidence="4">CGMCC 1.7081</strain>
    </source>
</reference>
<evidence type="ECO:0000313" key="5">
    <source>
        <dbReference type="Proteomes" id="UP000611500"/>
    </source>
</evidence>
<evidence type="ECO:0000256" key="3">
    <source>
        <dbReference type="ARBA" id="ARBA00023186"/>
    </source>
</evidence>
<reference evidence="4" key="2">
    <citation type="submission" date="2020-09" db="EMBL/GenBank/DDBJ databases">
        <authorList>
            <person name="Sun Q."/>
            <person name="Zhou Y."/>
        </authorList>
    </citation>
    <scope>NUCLEOTIDE SEQUENCE</scope>
    <source>
        <strain evidence="4">CGMCC 1.7081</strain>
    </source>
</reference>
<evidence type="ECO:0000313" key="4">
    <source>
        <dbReference type="EMBL" id="GHH00062.1"/>
    </source>
</evidence>
<name>A0A8J3ME06_9RHOB</name>
<sequence length="85" mass="9777">MSETREIRIKRLKMRSMRRGIKEMDLILQAFAARRLEAMTPGELDLYEALLDENDQDLYQWVTGQALPPAALAGLIQEISLTFQP</sequence>
<comment type="caution">
    <text evidence="4">The sequence shown here is derived from an EMBL/GenBank/DDBJ whole genome shotgun (WGS) entry which is preliminary data.</text>
</comment>
<dbReference type="EMBL" id="BNAP01000025">
    <property type="protein sequence ID" value="GHH00062.1"/>
    <property type="molecule type" value="Genomic_DNA"/>
</dbReference>
<evidence type="ECO:0000256" key="1">
    <source>
        <dbReference type="ARBA" id="ARBA00008571"/>
    </source>
</evidence>
<dbReference type="PANTHER" id="PTHR12469:SF2">
    <property type="entry name" value="SUCCINATE DEHYDROGENASE ASSEMBLY FACTOR 2, MITOCHONDRIAL"/>
    <property type="match status" value="1"/>
</dbReference>
<keyword evidence="5" id="KW-1185">Reference proteome</keyword>
<evidence type="ECO:0000256" key="2">
    <source>
        <dbReference type="ARBA" id="ARBA00019418"/>
    </source>
</evidence>
<dbReference type="RefSeq" id="WP_028094721.1">
    <property type="nucleotide sequence ID" value="NZ_BNAP01000025.1"/>
</dbReference>
<keyword evidence="3" id="KW-0143">Chaperone</keyword>
<dbReference type="AlphaFoldDB" id="A0A8J3ME06"/>
<dbReference type="Proteomes" id="UP000611500">
    <property type="component" value="Unassembled WGS sequence"/>
</dbReference>
<dbReference type="GO" id="GO:0006099">
    <property type="term" value="P:tricarboxylic acid cycle"/>
    <property type="evidence" value="ECO:0007669"/>
    <property type="project" value="TreeGrafter"/>
</dbReference>